<feature type="chain" id="PRO_5003093055" evidence="1">
    <location>
        <begin position="26"/>
        <end position="563"/>
    </location>
</feature>
<dbReference type="GO" id="GO:1904680">
    <property type="term" value="F:peptide transmembrane transporter activity"/>
    <property type="evidence" value="ECO:0007669"/>
    <property type="project" value="TreeGrafter"/>
</dbReference>
<feature type="domain" description="Solute-binding protein family 5" evidence="2">
    <location>
        <begin position="120"/>
        <end position="483"/>
    </location>
</feature>
<dbReference type="PIRSF" id="PIRSF002741">
    <property type="entry name" value="MppA"/>
    <property type="match status" value="1"/>
</dbReference>
<dbReference type="RefSeq" id="WP_013170633.1">
    <property type="nucleotide sequence ID" value="NC_014218.1"/>
</dbReference>
<dbReference type="Gene3D" id="3.40.190.10">
    <property type="entry name" value="Periplasmic binding protein-like II"/>
    <property type="match status" value="1"/>
</dbReference>
<evidence type="ECO:0000313" key="3">
    <source>
        <dbReference type="EMBL" id="ADH93143.1"/>
    </source>
</evidence>
<dbReference type="GO" id="GO:0015833">
    <property type="term" value="P:peptide transport"/>
    <property type="evidence" value="ECO:0007669"/>
    <property type="project" value="TreeGrafter"/>
</dbReference>
<keyword evidence="1" id="KW-0732">Signal</keyword>
<keyword evidence="4" id="KW-1185">Reference proteome</keyword>
<dbReference type="eggNOG" id="COG0747">
    <property type="taxonomic scope" value="Bacteria"/>
</dbReference>
<organism evidence="3 4">
    <name type="scientific">Arcanobacterium haemolyticum (strain ATCC 9345 / DSM 20595 / CCM 5947 / CCUG 17215 / LMG 16163 / NBRC 15585 / NCTC 8452 / 11018)</name>
    <dbReference type="NCBI Taxonomy" id="644284"/>
    <lineage>
        <taxon>Bacteria</taxon>
        <taxon>Bacillati</taxon>
        <taxon>Actinomycetota</taxon>
        <taxon>Actinomycetes</taxon>
        <taxon>Actinomycetales</taxon>
        <taxon>Actinomycetaceae</taxon>
        <taxon>Arcanobacterium</taxon>
    </lineage>
</organism>
<dbReference type="CDD" id="cd08501">
    <property type="entry name" value="PBP2_Lpqw"/>
    <property type="match status" value="1"/>
</dbReference>
<dbReference type="STRING" id="644284.Arch_1441"/>
<dbReference type="Gene3D" id="3.10.105.10">
    <property type="entry name" value="Dipeptide-binding Protein, Domain 3"/>
    <property type="match status" value="1"/>
</dbReference>
<sequence>MRIKKAGVALLAASALALSACSGPAATDGKSNKAAELPASDINRVEPAKLKEGGNLRLAFNALPTNYNPIHVNGNTVENSDLWAYMSPRNIKFAEDGTWEPNKTFLESYKVDNKADGDVKMTVTLTLNPEAKWYDGTPISAADYQANWNACKTPDTGFDCASQDGWREILSIEPGKDQFEVVVKFDREYPDWAAVLSEPVAAKGTSDATVFNTGWVAADVNVLNQYVAGPFKFKSIDEATKRITLERNEKWWGPKAKLDTVTFSTLDAKAQAQAFANNELDVVSQIVDAPTYELVKGRQNAVVKQSASTQWRHITLNSQAEALKDVKVRRAIQKGIDATDFLATDMAGLPVDGLDLSLGNHFFMPGQKGYQDNSVKFDPEGAKKDLEELGYKMNEKTKFFEKDGKELSFKFTRLTGVPTSESAAALLKEHMKNIGINLVFTDVPAKEFSNVLDSGEFESIAFGWRGTPYPMNNIGQIYGTGSQSNFSKVSDPEIDKYIDKISGESDNEKRIKMTNEVDKIIWDNVMTIPVYYRATLRAVPANLANFGATAFETILPENIGYTE</sequence>
<dbReference type="InterPro" id="IPR000914">
    <property type="entry name" value="SBP_5_dom"/>
</dbReference>
<evidence type="ECO:0000313" key="4">
    <source>
        <dbReference type="Proteomes" id="UP000000376"/>
    </source>
</evidence>
<dbReference type="InterPro" id="IPR030678">
    <property type="entry name" value="Peptide/Ni-bd"/>
</dbReference>
<dbReference type="EMBL" id="CP002045">
    <property type="protein sequence ID" value="ADH93143.1"/>
    <property type="molecule type" value="Genomic_DNA"/>
</dbReference>
<dbReference type="Proteomes" id="UP000000376">
    <property type="component" value="Chromosome"/>
</dbReference>
<evidence type="ECO:0000256" key="1">
    <source>
        <dbReference type="SAM" id="SignalP"/>
    </source>
</evidence>
<dbReference type="AlphaFoldDB" id="D7BKG3"/>
<dbReference type="PANTHER" id="PTHR30290:SF65">
    <property type="entry name" value="MONOACYL PHOSPHATIDYLINOSITOL TETRAMANNOSIDE-BINDING PROTEIN LPQW-RELATED"/>
    <property type="match status" value="1"/>
</dbReference>
<dbReference type="KEGG" id="ahe:Arch_1441"/>
<dbReference type="Gene3D" id="3.90.76.10">
    <property type="entry name" value="Dipeptide-binding Protein, Domain 1"/>
    <property type="match status" value="1"/>
</dbReference>
<dbReference type="PROSITE" id="PS51257">
    <property type="entry name" value="PROKAR_LIPOPROTEIN"/>
    <property type="match status" value="1"/>
</dbReference>
<reference evidence="3 4" key="1">
    <citation type="journal article" date="2010" name="Stand. Genomic Sci.">
        <title>Complete genome sequence of Arcanobacterium haemolyticum type strain (11018).</title>
        <authorList>
            <person name="Yasawong M."/>
            <person name="Teshima H."/>
            <person name="Lapidus A."/>
            <person name="Nolan M."/>
            <person name="Lucas S."/>
            <person name="Glavina Del Rio T."/>
            <person name="Tice H."/>
            <person name="Cheng J."/>
            <person name="Bruce D."/>
            <person name="Detter C."/>
            <person name="Tapia R."/>
            <person name="Han C."/>
            <person name="Goodwin L."/>
            <person name="Pitluck S."/>
            <person name="Liolios K."/>
            <person name="Ivanova N."/>
            <person name="Mavromatis K."/>
            <person name="Mikhailova N."/>
            <person name="Pati A."/>
            <person name="Chen A."/>
            <person name="Palaniappan K."/>
            <person name="Land M."/>
            <person name="Hauser L."/>
            <person name="Chang Y."/>
            <person name="Jeffries C."/>
            <person name="Rohde M."/>
            <person name="Sikorski J."/>
            <person name="Pukall R."/>
            <person name="Goker M."/>
            <person name="Woyke T."/>
            <person name="Bristow J."/>
            <person name="Eisen J."/>
            <person name="Markowitz V."/>
            <person name="Hugenholtz P."/>
            <person name="Kyrpides N."/>
            <person name="Klenk H."/>
        </authorList>
    </citation>
    <scope>NUCLEOTIDE SEQUENCE [LARGE SCALE GENOMIC DNA]</scope>
    <source>
        <strain evidence="4">ATCC 9345 / DSM 20595 / CCUG 17215 / LMG 16163 / NBRC 15585 / NCTC 8452 / 11018</strain>
    </source>
</reference>
<dbReference type="InterPro" id="IPR039424">
    <property type="entry name" value="SBP_5"/>
</dbReference>
<dbReference type="GO" id="GO:0042597">
    <property type="term" value="C:periplasmic space"/>
    <property type="evidence" value="ECO:0007669"/>
    <property type="project" value="UniProtKB-ARBA"/>
</dbReference>
<dbReference type="Pfam" id="PF00496">
    <property type="entry name" value="SBP_bac_5"/>
    <property type="match status" value="1"/>
</dbReference>
<evidence type="ECO:0000259" key="2">
    <source>
        <dbReference type="Pfam" id="PF00496"/>
    </source>
</evidence>
<protein>
    <submittedName>
        <fullName evidence="3">Extracellular solute-binding protein family 5</fullName>
    </submittedName>
</protein>
<feature type="signal peptide" evidence="1">
    <location>
        <begin position="1"/>
        <end position="25"/>
    </location>
</feature>
<dbReference type="GO" id="GO:0043190">
    <property type="term" value="C:ATP-binding cassette (ABC) transporter complex"/>
    <property type="evidence" value="ECO:0007669"/>
    <property type="project" value="InterPro"/>
</dbReference>
<accession>D7BKG3</accession>
<proteinExistence type="predicted"/>
<dbReference type="PANTHER" id="PTHR30290">
    <property type="entry name" value="PERIPLASMIC BINDING COMPONENT OF ABC TRANSPORTER"/>
    <property type="match status" value="1"/>
</dbReference>
<dbReference type="HOGENOM" id="CLU_017028_11_1_11"/>
<name>D7BKG3_ARCHD</name>
<dbReference type="OrthoDB" id="7888869at2"/>
<dbReference type="SUPFAM" id="SSF53850">
    <property type="entry name" value="Periplasmic binding protein-like II"/>
    <property type="match status" value="1"/>
</dbReference>
<gene>
    <name evidence="3" type="ordered locus">Arch_1441</name>
</gene>